<keyword evidence="3" id="KW-1185">Reference proteome</keyword>
<evidence type="ECO:0000313" key="3">
    <source>
        <dbReference type="Proteomes" id="UP000015524"/>
    </source>
</evidence>
<sequence length="41" mass="4564">MWPISSLFILNMLLAIDLIFAGAGWIGLVTTPTWFRAPPMT</sequence>
<evidence type="ECO:0000256" key="1">
    <source>
        <dbReference type="SAM" id="Phobius"/>
    </source>
</evidence>
<keyword evidence="1" id="KW-0812">Transmembrane</keyword>
<dbReference type="AlphaFoldDB" id="T0GBT4"/>
<feature type="transmembrane region" description="Helical" evidence="1">
    <location>
        <begin position="7"/>
        <end position="28"/>
    </location>
</feature>
<dbReference type="Proteomes" id="UP000015524">
    <property type="component" value="Unassembled WGS sequence"/>
</dbReference>
<evidence type="ECO:0000313" key="2">
    <source>
        <dbReference type="EMBL" id="EQA97497.1"/>
    </source>
</evidence>
<comment type="caution">
    <text evidence="2">The sequence shown here is derived from an EMBL/GenBank/DDBJ whole genome shotgun (WGS) entry which is preliminary data.</text>
</comment>
<keyword evidence="1" id="KW-0472">Membrane</keyword>
<organism evidence="2 3">
    <name type="scientific">Sphingobium baderi LL03</name>
    <dbReference type="NCBI Taxonomy" id="1114964"/>
    <lineage>
        <taxon>Bacteria</taxon>
        <taxon>Pseudomonadati</taxon>
        <taxon>Pseudomonadota</taxon>
        <taxon>Alphaproteobacteria</taxon>
        <taxon>Sphingomonadales</taxon>
        <taxon>Sphingomonadaceae</taxon>
        <taxon>Sphingobium</taxon>
    </lineage>
</organism>
<keyword evidence="1" id="KW-1133">Transmembrane helix</keyword>
<protein>
    <submittedName>
        <fullName evidence="2">Uncharacterized protein</fullName>
    </submittedName>
</protein>
<dbReference type="EMBL" id="ATIB01000087">
    <property type="protein sequence ID" value="EQA97497.1"/>
    <property type="molecule type" value="Genomic_DNA"/>
</dbReference>
<name>T0GBT4_9SPHN</name>
<proteinExistence type="predicted"/>
<gene>
    <name evidence="2" type="ORF">L485_21785</name>
</gene>
<accession>T0GBT4</accession>
<reference evidence="2 3" key="1">
    <citation type="journal article" date="2013" name="Genome Announc.">
        <title>Draft Genome Sequence of a Hexachlorocyclohexane-Degrading Bacterium, Sphingobium baderi Strain LL03T.</title>
        <authorList>
            <person name="Kaur J."/>
            <person name="Verma H."/>
            <person name="Tripathi C."/>
            <person name="Khurana J.P."/>
            <person name="Lal R."/>
        </authorList>
    </citation>
    <scope>NUCLEOTIDE SEQUENCE [LARGE SCALE GENOMIC DNA]</scope>
    <source>
        <strain evidence="2 3">LL03</strain>
    </source>
</reference>